<dbReference type="AlphaFoldDB" id="A0A5C7SC70"/>
<protein>
    <submittedName>
        <fullName evidence="1">HAMP domain-containing histidine kinase</fullName>
    </submittedName>
</protein>
<dbReference type="GO" id="GO:0016301">
    <property type="term" value="F:kinase activity"/>
    <property type="evidence" value="ECO:0007669"/>
    <property type="project" value="UniProtKB-KW"/>
</dbReference>
<name>A0A5C7SC70_THASP</name>
<accession>A0A5C7SC70</accession>
<evidence type="ECO:0000313" key="1">
    <source>
        <dbReference type="EMBL" id="TXH80525.1"/>
    </source>
</evidence>
<sequence>AHGGQISAQSAEGATCFTITLPGHRAPSSS</sequence>
<dbReference type="EMBL" id="SSFD01000308">
    <property type="protein sequence ID" value="TXH80525.1"/>
    <property type="molecule type" value="Genomic_DNA"/>
</dbReference>
<feature type="non-terminal residue" evidence="1">
    <location>
        <position position="1"/>
    </location>
</feature>
<dbReference type="Proteomes" id="UP000321192">
    <property type="component" value="Unassembled WGS sequence"/>
</dbReference>
<gene>
    <name evidence="1" type="ORF">E6Q80_18515</name>
</gene>
<keyword evidence="1" id="KW-0808">Transferase</keyword>
<evidence type="ECO:0000313" key="2">
    <source>
        <dbReference type="Proteomes" id="UP000321192"/>
    </source>
</evidence>
<proteinExistence type="predicted"/>
<reference evidence="1 2" key="1">
    <citation type="submission" date="2018-09" db="EMBL/GenBank/DDBJ databases">
        <title>Metagenome Assembled Genomes from an Advanced Water Purification Facility.</title>
        <authorList>
            <person name="Stamps B.W."/>
            <person name="Spear J.R."/>
        </authorList>
    </citation>
    <scope>NUCLEOTIDE SEQUENCE [LARGE SCALE GENOMIC DNA]</scope>
    <source>
        <strain evidence="1">Bin_27_1</strain>
    </source>
</reference>
<keyword evidence="1" id="KW-0418">Kinase</keyword>
<comment type="caution">
    <text evidence="1">The sequence shown here is derived from an EMBL/GenBank/DDBJ whole genome shotgun (WGS) entry which is preliminary data.</text>
</comment>
<organism evidence="1 2">
    <name type="scientific">Thauera aminoaromatica</name>
    <dbReference type="NCBI Taxonomy" id="164330"/>
    <lineage>
        <taxon>Bacteria</taxon>
        <taxon>Pseudomonadati</taxon>
        <taxon>Pseudomonadota</taxon>
        <taxon>Betaproteobacteria</taxon>
        <taxon>Rhodocyclales</taxon>
        <taxon>Zoogloeaceae</taxon>
        <taxon>Thauera</taxon>
    </lineage>
</organism>